<protein>
    <recommendedName>
        <fullName evidence="4">Peptidase M13 C-terminal domain-containing protein</fullName>
    </recommendedName>
</protein>
<evidence type="ECO:0000313" key="3">
    <source>
        <dbReference type="Proteomes" id="UP001152747"/>
    </source>
</evidence>
<keyword evidence="3" id="KW-1185">Reference proteome</keyword>
<comment type="caution">
    <text evidence="2">The sequence shown here is derived from an EMBL/GenBank/DDBJ whole genome shotgun (WGS) entry which is preliminary data.</text>
</comment>
<dbReference type="GO" id="GO:0008237">
    <property type="term" value="F:metallopeptidase activity"/>
    <property type="evidence" value="ECO:0007669"/>
    <property type="project" value="InterPro"/>
</dbReference>
<evidence type="ECO:0000256" key="1">
    <source>
        <dbReference type="SAM" id="SignalP"/>
    </source>
</evidence>
<dbReference type="Proteomes" id="UP001152747">
    <property type="component" value="Unassembled WGS sequence"/>
</dbReference>
<proteinExistence type="predicted"/>
<evidence type="ECO:0000313" key="2">
    <source>
        <dbReference type="EMBL" id="CAI5456498.1"/>
    </source>
</evidence>
<dbReference type="Gene3D" id="3.40.390.10">
    <property type="entry name" value="Collagenase (Catalytic Domain)"/>
    <property type="match status" value="1"/>
</dbReference>
<keyword evidence="1" id="KW-0732">Signal</keyword>
<dbReference type="AlphaFoldDB" id="A0A9P1J3Z6"/>
<organism evidence="2 3">
    <name type="scientific">Caenorhabditis angaria</name>
    <dbReference type="NCBI Taxonomy" id="860376"/>
    <lineage>
        <taxon>Eukaryota</taxon>
        <taxon>Metazoa</taxon>
        <taxon>Ecdysozoa</taxon>
        <taxon>Nematoda</taxon>
        <taxon>Chromadorea</taxon>
        <taxon>Rhabditida</taxon>
        <taxon>Rhabditina</taxon>
        <taxon>Rhabditomorpha</taxon>
        <taxon>Rhabditoidea</taxon>
        <taxon>Rhabditidae</taxon>
        <taxon>Peloderinae</taxon>
        <taxon>Caenorhabditis</taxon>
    </lineage>
</organism>
<sequence length="417" mass="48414">MKIIILLFLFSNFSPLLAKNFFLQYIEDSIDPNIKVCDNFYRHVCKKSKDGRSVESIFQRPTRQFFENAKYSSNFVDISKFQKFLEKENRKIIKKFSKQTLKDFEKLCKKNQNSNFLTQFAGNVTNIVGVVGKCVEEIKSDGNCVEQGKSLEKCLDLFGRENEVVYEQQELQDKILTPVKIYNWLITEGNSTVKKLNETFHEVKENASNLIKQTPWLQNTNNVHIFENLTLVLKYPAVFEEFFGKTEKNLKKAAEIFASCVKSSSFDKDIAQVFCLYEKNYENLKMKPLEHMYFEGSNGQNRYFDVKFGLTFYYAAHVFEKHPEYFGFIGTSLIGHEFAHSLIISDLEKQSNNVHFSNEAKQCVQQQFRNTCEAFGEETCKVTENHFEEHGADILGFQLAHDIFKGKIGSAKSFQIK</sequence>
<accession>A0A9P1J3Z6</accession>
<dbReference type="InterPro" id="IPR024079">
    <property type="entry name" value="MetalloPept_cat_dom_sf"/>
</dbReference>
<dbReference type="SUPFAM" id="SSF55486">
    <property type="entry name" value="Metalloproteases ('zincins'), catalytic domain"/>
    <property type="match status" value="1"/>
</dbReference>
<dbReference type="EMBL" id="CANHGI010000006">
    <property type="protein sequence ID" value="CAI5456498.1"/>
    <property type="molecule type" value="Genomic_DNA"/>
</dbReference>
<reference evidence="2" key="1">
    <citation type="submission" date="2022-11" db="EMBL/GenBank/DDBJ databases">
        <authorList>
            <person name="Kikuchi T."/>
        </authorList>
    </citation>
    <scope>NUCLEOTIDE SEQUENCE</scope>
    <source>
        <strain evidence="2">PS1010</strain>
    </source>
</reference>
<gene>
    <name evidence="2" type="ORF">CAMP_LOCUS19135</name>
</gene>
<evidence type="ECO:0008006" key="4">
    <source>
        <dbReference type="Google" id="ProtNLM"/>
    </source>
</evidence>
<feature type="signal peptide" evidence="1">
    <location>
        <begin position="1"/>
        <end position="18"/>
    </location>
</feature>
<feature type="chain" id="PRO_5040266800" description="Peptidase M13 C-terminal domain-containing protein" evidence="1">
    <location>
        <begin position="19"/>
        <end position="417"/>
    </location>
</feature>
<name>A0A9P1J3Z6_9PELO</name>